<name>A0ACB9NYP2_9MYRT</name>
<gene>
    <name evidence="1" type="ORF">MLD38_025975</name>
</gene>
<evidence type="ECO:0000313" key="1">
    <source>
        <dbReference type="EMBL" id="KAI4341226.1"/>
    </source>
</evidence>
<dbReference type="EMBL" id="CM042886">
    <property type="protein sequence ID" value="KAI4341226.1"/>
    <property type="molecule type" value="Genomic_DNA"/>
</dbReference>
<reference evidence="2" key="1">
    <citation type="journal article" date="2023" name="Front. Plant Sci.">
        <title>Chromosomal-level genome assembly of Melastoma candidum provides insights into trichome evolution.</title>
        <authorList>
            <person name="Zhong Y."/>
            <person name="Wu W."/>
            <person name="Sun C."/>
            <person name="Zou P."/>
            <person name="Liu Y."/>
            <person name="Dai S."/>
            <person name="Zhou R."/>
        </authorList>
    </citation>
    <scope>NUCLEOTIDE SEQUENCE [LARGE SCALE GENOMIC DNA]</scope>
</reference>
<proteinExistence type="predicted"/>
<comment type="caution">
    <text evidence="1">The sequence shown here is derived from an EMBL/GenBank/DDBJ whole genome shotgun (WGS) entry which is preliminary data.</text>
</comment>
<dbReference type="Proteomes" id="UP001057402">
    <property type="component" value="Chromosome 7"/>
</dbReference>
<evidence type="ECO:0000313" key="2">
    <source>
        <dbReference type="Proteomes" id="UP001057402"/>
    </source>
</evidence>
<organism evidence="1 2">
    <name type="scientific">Melastoma candidum</name>
    <dbReference type="NCBI Taxonomy" id="119954"/>
    <lineage>
        <taxon>Eukaryota</taxon>
        <taxon>Viridiplantae</taxon>
        <taxon>Streptophyta</taxon>
        <taxon>Embryophyta</taxon>
        <taxon>Tracheophyta</taxon>
        <taxon>Spermatophyta</taxon>
        <taxon>Magnoliopsida</taxon>
        <taxon>eudicotyledons</taxon>
        <taxon>Gunneridae</taxon>
        <taxon>Pentapetalae</taxon>
        <taxon>rosids</taxon>
        <taxon>malvids</taxon>
        <taxon>Myrtales</taxon>
        <taxon>Melastomataceae</taxon>
        <taxon>Melastomatoideae</taxon>
        <taxon>Melastomateae</taxon>
        <taxon>Melastoma</taxon>
    </lineage>
</organism>
<protein>
    <submittedName>
        <fullName evidence="1">Uncharacterized protein</fullName>
    </submittedName>
</protein>
<accession>A0ACB9NYP2</accession>
<keyword evidence="2" id="KW-1185">Reference proteome</keyword>
<sequence length="106" mass="11541">MMEKKFVGVTRKKLGCTLILLLLLMMMMSSSEPKKITVEAARVVVEGESGKHYRLRSPPLPGESPYNKFKGGGGGGMGFQDNGDPEQVLGDGKRRVVTGPNPLHNR</sequence>